<dbReference type="Pfam" id="PF02517">
    <property type="entry name" value="Rce1-like"/>
    <property type="match status" value="1"/>
</dbReference>
<feature type="transmembrane region" description="Helical" evidence="2">
    <location>
        <begin position="213"/>
        <end position="240"/>
    </location>
</feature>
<proteinExistence type="predicted"/>
<feature type="region of interest" description="Disordered" evidence="1">
    <location>
        <begin position="1"/>
        <end position="26"/>
    </location>
</feature>
<feature type="transmembrane region" description="Helical" evidence="2">
    <location>
        <begin position="127"/>
        <end position="151"/>
    </location>
</feature>
<dbReference type="GO" id="GO:0008237">
    <property type="term" value="F:metallopeptidase activity"/>
    <property type="evidence" value="ECO:0007669"/>
    <property type="project" value="UniProtKB-KW"/>
</dbReference>
<dbReference type="PANTHER" id="PTHR43592">
    <property type="entry name" value="CAAX AMINO TERMINAL PROTEASE"/>
    <property type="match status" value="1"/>
</dbReference>
<dbReference type="RefSeq" id="WP_353062962.1">
    <property type="nucleotide sequence ID" value="NZ_CP132942.1"/>
</dbReference>
<keyword evidence="2" id="KW-0812">Transmembrane</keyword>
<dbReference type="InterPro" id="IPR003675">
    <property type="entry name" value="Rce1/LyrA-like_dom"/>
</dbReference>
<reference evidence="4" key="1">
    <citation type="submission" date="2023-08" db="EMBL/GenBank/DDBJ databases">
        <authorList>
            <person name="Messyasz A."/>
            <person name="Mannisto M.K."/>
            <person name="Kerkhof L.J."/>
            <person name="Haggblom M."/>
        </authorList>
    </citation>
    <scope>NUCLEOTIDE SEQUENCE</scope>
    <source>
        <strain evidence="4">X5P6</strain>
    </source>
</reference>
<organism evidence="4">
    <name type="scientific">Tunturiibacter psychrotolerans</name>
    <dbReference type="NCBI Taxonomy" id="3069686"/>
    <lineage>
        <taxon>Bacteria</taxon>
        <taxon>Pseudomonadati</taxon>
        <taxon>Acidobacteriota</taxon>
        <taxon>Terriglobia</taxon>
        <taxon>Terriglobales</taxon>
        <taxon>Acidobacteriaceae</taxon>
        <taxon>Tunturiibacter</taxon>
    </lineage>
</organism>
<dbReference type="KEGG" id="tpsc:RBB77_16940"/>
<feature type="transmembrane region" description="Helical" evidence="2">
    <location>
        <begin position="261"/>
        <end position="280"/>
    </location>
</feature>
<keyword evidence="4" id="KW-0378">Hydrolase</keyword>
<dbReference type="PANTHER" id="PTHR43592:SF15">
    <property type="entry name" value="CAAX AMINO TERMINAL PROTEASE FAMILY PROTEIN"/>
    <property type="match status" value="1"/>
</dbReference>
<feature type="compositionally biased region" description="Polar residues" evidence="1">
    <location>
        <begin position="1"/>
        <end position="12"/>
    </location>
</feature>
<feature type="transmembrane region" description="Helical" evidence="2">
    <location>
        <begin position="317"/>
        <end position="337"/>
    </location>
</feature>
<evidence type="ECO:0000313" key="4">
    <source>
        <dbReference type="EMBL" id="XCB32117.1"/>
    </source>
</evidence>
<accession>A0AAU7ZM55</accession>
<evidence type="ECO:0000259" key="3">
    <source>
        <dbReference type="Pfam" id="PF02517"/>
    </source>
</evidence>
<feature type="transmembrane region" description="Helical" evidence="2">
    <location>
        <begin position="286"/>
        <end position="305"/>
    </location>
</feature>
<keyword evidence="4" id="KW-0645">Protease</keyword>
<feature type="transmembrane region" description="Helical" evidence="2">
    <location>
        <begin position="86"/>
        <end position="107"/>
    </location>
</feature>
<keyword evidence="2" id="KW-1133">Transmembrane helix</keyword>
<dbReference type="EC" id="3.4.-.-" evidence="4"/>
<reference evidence="4" key="2">
    <citation type="journal article" date="2024" name="Environ. Microbiol.">
        <title>Genome analysis and description of Tunturibacter gen. nov. expands the diversity of Terriglobia in tundra soils.</title>
        <authorList>
            <person name="Messyasz A."/>
            <person name="Mannisto M.K."/>
            <person name="Kerkhof L.J."/>
            <person name="Haggblom M.M."/>
        </authorList>
    </citation>
    <scope>NUCLEOTIDE SEQUENCE</scope>
    <source>
        <strain evidence="4">X5P6</strain>
    </source>
</reference>
<dbReference type="GO" id="GO:0080120">
    <property type="term" value="P:CAAX-box protein maturation"/>
    <property type="evidence" value="ECO:0007669"/>
    <property type="project" value="UniProtKB-ARBA"/>
</dbReference>
<dbReference type="EMBL" id="CP132942">
    <property type="protein sequence ID" value="XCB32117.1"/>
    <property type="molecule type" value="Genomic_DNA"/>
</dbReference>
<dbReference type="AlphaFoldDB" id="A0AAU7ZM55"/>
<gene>
    <name evidence="4" type="ORF">RBB77_16940</name>
</gene>
<evidence type="ECO:0000256" key="2">
    <source>
        <dbReference type="SAM" id="Phobius"/>
    </source>
</evidence>
<evidence type="ECO:0000256" key="1">
    <source>
        <dbReference type="SAM" id="MobiDB-lite"/>
    </source>
</evidence>
<dbReference type="GO" id="GO:0004175">
    <property type="term" value="F:endopeptidase activity"/>
    <property type="evidence" value="ECO:0007669"/>
    <property type="project" value="UniProtKB-ARBA"/>
</dbReference>
<keyword evidence="2" id="KW-0472">Membrane</keyword>
<feature type="domain" description="CAAX prenyl protease 2/Lysostaphin resistance protein A-like" evidence="3">
    <location>
        <begin position="208"/>
        <end position="324"/>
    </location>
</feature>
<name>A0AAU7ZM55_9BACT</name>
<keyword evidence="4" id="KW-0482">Metalloprotease</keyword>
<feature type="transmembrane region" description="Helical" evidence="2">
    <location>
        <begin position="171"/>
        <end position="193"/>
    </location>
</feature>
<protein>
    <submittedName>
        <fullName evidence="4">CPBP family intramembrane metalloprotease</fullName>
        <ecNumber evidence="4">3.4.-.-</ecNumber>
    </submittedName>
</protein>
<sequence length="345" mass="37905">MSDLTPTPAVSTHENHPSQPCDADNLRNTTSFFLPPASPDTRSQSDAPVVRPLLPEGEAILQPPMDNTPNDAPVDAPHRIPNLGHALLFLAITGLFLFLTQLLILGFAHPSAIGNKASAISSIPPKLLIGTEALTYILTLAISWFIFPLLWKRPFTTGIDANPDAARRNALRLIPLGLTLSFAVQAISSVIAIPKDIPMDDFFRTPSDVWLVTLFGVLIAPLFEEILFRGFLLPAVAIAYDWLSLPRTPAARDFWNSNNKISTPAFVFSAVFTSILFALLHGQQTAFTWPVILLLFCVSLILSAVRIRLRSVLASTLIHASYNFTIFLTAFIATGGYRHLDRMNR</sequence>